<keyword evidence="5 8" id="KW-0812">Transmembrane</keyword>
<evidence type="ECO:0000256" key="7">
    <source>
        <dbReference type="ARBA" id="ARBA00023136"/>
    </source>
</evidence>
<feature type="transmembrane region" description="Helical" evidence="8">
    <location>
        <begin position="134"/>
        <end position="152"/>
    </location>
</feature>
<evidence type="ECO:0000256" key="4">
    <source>
        <dbReference type="ARBA" id="ARBA00022679"/>
    </source>
</evidence>
<feature type="transmembrane region" description="Helical" evidence="8">
    <location>
        <begin position="303"/>
        <end position="322"/>
    </location>
</feature>
<dbReference type="EMBL" id="BEHT01000001">
    <property type="protein sequence ID" value="GBC97555.1"/>
    <property type="molecule type" value="Genomic_DNA"/>
</dbReference>
<proteinExistence type="predicted"/>
<dbReference type="Proteomes" id="UP000236173">
    <property type="component" value="Unassembled WGS sequence"/>
</dbReference>
<dbReference type="GO" id="GO:0009103">
    <property type="term" value="P:lipopolysaccharide biosynthetic process"/>
    <property type="evidence" value="ECO:0007669"/>
    <property type="project" value="UniProtKB-ARBA"/>
</dbReference>
<evidence type="ECO:0000256" key="6">
    <source>
        <dbReference type="ARBA" id="ARBA00022989"/>
    </source>
</evidence>
<protein>
    <recommendedName>
        <fullName evidence="9">Glycosyltransferase RgtA/B/C/D-like domain-containing protein</fullName>
    </recommendedName>
</protein>
<evidence type="ECO:0000313" key="10">
    <source>
        <dbReference type="EMBL" id="GBC97555.1"/>
    </source>
</evidence>
<evidence type="ECO:0000259" key="9">
    <source>
        <dbReference type="Pfam" id="PF13231"/>
    </source>
</evidence>
<dbReference type="InterPro" id="IPR038731">
    <property type="entry name" value="RgtA/B/C-like"/>
</dbReference>
<evidence type="ECO:0000256" key="3">
    <source>
        <dbReference type="ARBA" id="ARBA00022676"/>
    </source>
</evidence>
<feature type="transmembrane region" description="Helical" evidence="8">
    <location>
        <begin position="184"/>
        <end position="202"/>
    </location>
</feature>
<feature type="domain" description="Glycosyltransferase RgtA/B/C/D-like" evidence="9">
    <location>
        <begin position="110"/>
        <end position="257"/>
    </location>
</feature>
<keyword evidence="3" id="KW-0328">Glycosyltransferase</keyword>
<accession>A0A2H5X8Q5</accession>
<organism evidence="10 11">
    <name type="scientific">Candidatus Fervidibacter japonicus</name>
    <dbReference type="NCBI Taxonomy" id="2035412"/>
    <lineage>
        <taxon>Bacteria</taxon>
        <taxon>Candidatus Fervidibacterota</taxon>
        <taxon>Candidatus Fervidibacter</taxon>
    </lineage>
</organism>
<keyword evidence="2" id="KW-1003">Cell membrane</keyword>
<comment type="caution">
    <text evidence="10">The sequence shown here is derived from an EMBL/GenBank/DDBJ whole genome shotgun (WGS) entry which is preliminary data.</text>
</comment>
<evidence type="ECO:0000256" key="1">
    <source>
        <dbReference type="ARBA" id="ARBA00004651"/>
    </source>
</evidence>
<dbReference type="PANTHER" id="PTHR33908">
    <property type="entry name" value="MANNOSYLTRANSFERASE YKCB-RELATED"/>
    <property type="match status" value="1"/>
</dbReference>
<name>A0A2H5X8Q5_9BACT</name>
<keyword evidence="7 8" id="KW-0472">Membrane</keyword>
<evidence type="ECO:0000313" key="11">
    <source>
        <dbReference type="Proteomes" id="UP000236173"/>
    </source>
</evidence>
<gene>
    <name evidence="10" type="ORF">HRbin17_00042</name>
</gene>
<feature type="transmembrane region" description="Helical" evidence="8">
    <location>
        <begin position="392"/>
        <end position="415"/>
    </location>
</feature>
<feature type="transmembrane region" description="Helical" evidence="8">
    <location>
        <begin position="328"/>
        <end position="352"/>
    </location>
</feature>
<dbReference type="GO" id="GO:0016763">
    <property type="term" value="F:pentosyltransferase activity"/>
    <property type="evidence" value="ECO:0007669"/>
    <property type="project" value="TreeGrafter"/>
</dbReference>
<evidence type="ECO:0000256" key="5">
    <source>
        <dbReference type="ARBA" id="ARBA00022692"/>
    </source>
</evidence>
<feature type="transmembrane region" description="Helical" evidence="8">
    <location>
        <begin position="214"/>
        <end position="243"/>
    </location>
</feature>
<comment type="subcellular location">
    <subcellularLocation>
        <location evidence="1">Cell membrane</location>
        <topology evidence="1">Multi-pass membrane protein</topology>
    </subcellularLocation>
</comment>
<evidence type="ECO:0000256" key="2">
    <source>
        <dbReference type="ARBA" id="ARBA00022475"/>
    </source>
</evidence>
<sequence length="600" mass="66502">MRSKVKPTPQPTHEAPTIAKTTMAKWLGERLKPSLMDIAVGLAIWFVAFVWVVATASDIGVGYDEPIYGGYALRYLAWLQLLVDCWMRGDFLTPFRFEVIDTYWHAKDMHPPIPKLIAALGYAVMTPLLGDDYAAMRSGTGFLFGAMLAAIYWSGRIPLTRAGALFAVGAVAFMPRMFADAHFLTMDMPVTATTVIGTLLLLQALERPSRWRLIAAMLGVGAAFASKANGFLIIPAAVAFVVATSDWRSMWRDKTQWRPFAWALGRSLGVIALVGAGAMAFLFATWLWLWVDPLHRFRDYFTFHAKHFVVHTFYLGRLWAMAPWHYPLVMTAVTVPAVTLLTALCGAGVTLWRWGTAPALAQMALLSYCVHIAPFLLPTTPKYNGVRLFEPAFPFLGILAGYAFGTAAQALTAWLRAKAAQWISSPHLCVTALGIVLLAPAAHGTLSSHPFGLSYYNALVGGVQGAKERFEVTYWGVNLFSLLPFLNRQPQGTKVFVFPGALHTYMQFYQRAQMLRDDITVLGNPRDLPDADFVVFQASQTEILLARQTDPPLGDLLWRLWWEATPAYAAIYDGVVIAGVYDRATVARFLRRPSPKPTGR</sequence>
<evidence type="ECO:0000256" key="8">
    <source>
        <dbReference type="SAM" id="Phobius"/>
    </source>
</evidence>
<dbReference type="InterPro" id="IPR050297">
    <property type="entry name" value="LipidA_mod_glycosyltrf_83"/>
</dbReference>
<reference evidence="11" key="1">
    <citation type="submission" date="2017-09" db="EMBL/GenBank/DDBJ databases">
        <title>Metaegenomics of thermophilic ammonia-oxidizing enrichment culture.</title>
        <authorList>
            <person name="Kato S."/>
            <person name="Suzuki K."/>
        </authorList>
    </citation>
    <scope>NUCLEOTIDE SEQUENCE [LARGE SCALE GENOMIC DNA]</scope>
</reference>
<keyword evidence="4" id="KW-0808">Transferase</keyword>
<dbReference type="AlphaFoldDB" id="A0A2H5X8Q5"/>
<feature type="transmembrane region" description="Helical" evidence="8">
    <location>
        <begin position="427"/>
        <end position="446"/>
    </location>
</feature>
<dbReference type="PANTHER" id="PTHR33908:SF11">
    <property type="entry name" value="MEMBRANE PROTEIN"/>
    <property type="match status" value="1"/>
</dbReference>
<dbReference type="Pfam" id="PF13231">
    <property type="entry name" value="PMT_2"/>
    <property type="match status" value="1"/>
</dbReference>
<feature type="transmembrane region" description="Helical" evidence="8">
    <location>
        <begin position="159"/>
        <end position="178"/>
    </location>
</feature>
<keyword evidence="6 8" id="KW-1133">Transmembrane helix</keyword>
<feature type="transmembrane region" description="Helical" evidence="8">
    <location>
        <begin position="263"/>
        <end position="291"/>
    </location>
</feature>
<feature type="transmembrane region" description="Helical" evidence="8">
    <location>
        <begin position="359"/>
        <end position="377"/>
    </location>
</feature>
<feature type="transmembrane region" description="Helical" evidence="8">
    <location>
        <begin position="35"/>
        <end position="54"/>
    </location>
</feature>
<dbReference type="GO" id="GO:0005886">
    <property type="term" value="C:plasma membrane"/>
    <property type="evidence" value="ECO:0007669"/>
    <property type="project" value="UniProtKB-SubCell"/>
</dbReference>